<sequence>MILARRERNDGSSEPAKSRARDSRGRPRRAGRTRPTRRSSARTSDQRLAVVHPASPSRTSRRYTANVSRESATTEAPRTTTRSSAAAGSSDARLFISSAAALSSAENGRRIDRSPCVETRPFMKAVTGFRRPWARSRRTAVDDVSCAAHRQ</sequence>
<feature type="compositionally biased region" description="Polar residues" evidence="1">
    <location>
        <begin position="56"/>
        <end position="68"/>
    </location>
</feature>
<dbReference type="AlphaFoldDB" id="A0AB34IZJ5"/>
<evidence type="ECO:0000313" key="3">
    <source>
        <dbReference type="Proteomes" id="UP001515480"/>
    </source>
</evidence>
<comment type="caution">
    <text evidence="2">The sequence shown here is derived from an EMBL/GenBank/DDBJ whole genome shotgun (WGS) entry which is preliminary data.</text>
</comment>
<keyword evidence="3" id="KW-1185">Reference proteome</keyword>
<feature type="compositionally biased region" description="Basic residues" evidence="1">
    <location>
        <begin position="26"/>
        <end position="40"/>
    </location>
</feature>
<evidence type="ECO:0000313" key="2">
    <source>
        <dbReference type="EMBL" id="KAL1508478.1"/>
    </source>
</evidence>
<proteinExistence type="predicted"/>
<accession>A0AB34IZJ5</accession>
<organism evidence="2 3">
    <name type="scientific">Prymnesium parvum</name>
    <name type="common">Toxic golden alga</name>
    <dbReference type="NCBI Taxonomy" id="97485"/>
    <lineage>
        <taxon>Eukaryota</taxon>
        <taxon>Haptista</taxon>
        <taxon>Haptophyta</taxon>
        <taxon>Prymnesiophyceae</taxon>
        <taxon>Prymnesiales</taxon>
        <taxon>Prymnesiaceae</taxon>
        <taxon>Prymnesium</taxon>
    </lineage>
</organism>
<reference evidence="2 3" key="1">
    <citation type="journal article" date="2024" name="Science">
        <title>Giant polyketide synthase enzymes in the biosynthesis of giant marine polyether toxins.</title>
        <authorList>
            <person name="Fallon T.R."/>
            <person name="Shende V.V."/>
            <person name="Wierzbicki I.H."/>
            <person name="Pendleton A.L."/>
            <person name="Watervoot N.F."/>
            <person name="Auber R.P."/>
            <person name="Gonzalez D.J."/>
            <person name="Wisecaver J.H."/>
            <person name="Moore B.S."/>
        </authorList>
    </citation>
    <scope>NUCLEOTIDE SEQUENCE [LARGE SCALE GENOMIC DNA]</scope>
    <source>
        <strain evidence="2 3">12B1</strain>
    </source>
</reference>
<name>A0AB34IZJ5_PRYPA</name>
<feature type="region of interest" description="Disordered" evidence="1">
    <location>
        <begin position="1"/>
        <end position="91"/>
    </location>
</feature>
<feature type="compositionally biased region" description="Basic and acidic residues" evidence="1">
    <location>
        <begin position="1"/>
        <end position="25"/>
    </location>
</feature>
<gene>
    <name evidence="2" type="ORF">AB1Y20_004579</name>
</gene>
<protein>
    <submittedName>
        <fullName evidence="2">Uncharacterized protein</fullName>
    </submittedName>
</protein>
<dbReference type="EMBL" id="JBGBPQ010000016">
    <property type="protein sequence ID" value="KAL1508478.1"/>
    <property type="molecule type" value="Genomic_DNA"/>
</dbReference>
<feature type="compositionally biased region" description="Low complexity" evidence="1">
    <location>
        <begin position="69"/>
        <end position="91"/>
    </location>
</feature>
<evidence type="ECO:0000256" key="1">
    <source>
        <dbReference type="SAM" id="MobiDB-lite"/>
    </source>
</evidence>
<dbReference type="Proteomes" id="UP001515480">
    <property type="component" value="Unassembled WGS sequence"/>
</dbReference>